<feature type="region of interest" description="Disordered" evidence="1">
    <location>
        <begin position="1939"/>
        <end position="1987"/>
    </location>
</feature>
<name>A0A507E680_9FUNG</name>
<dbReference type="InterPro" id="IPR008984">
    <property type="entry name" value="SMAD_FHA_dom_sf"/>
</dbReference>
<gene>
    <name evidence="3" type="ORF">PhCBS80983_g02586</name>
</gene>
<dbReference type="SUPFAM" id="SSF49879">
    <property type="entry name" value="SMAD/FHA domain"/>
    <property type="match status" value="1"/>
</dbReference>
<evidence type="ECO:0000259" key="2">
    <source>
        <dbReference type="PROSITE" id="PS50006"/>
    </source>
</evidence>
<feature type="region of interest" description="Disordered" evidence="1">
    <location>
        <begin position="1632"/>
        <end position="1730"/>
    </location>
</feature>
<dbReference type="PROSITE" id="PS50006">
    <property type="entry name" value="FHA_DOMAIN"/>
    <property type="match status" value="1"/>
</dbReference>
<feature type="compositionally biased region" description="Basic and acidic residues" evidence="1">
    <location>
        <begin position="937"/>
        <end position="971"/>
    </location>
</feature>
<dbReference type="Pfam" id="PF00498">
    <property type="entry name" value="FHA"/>
    <property type="match status" value="1"/>
</dbReference>
<feature type="region of interest" description="Disordered" evidence="1">
    <location>
        <begin position="675"/>
        <end position="891"/>
    </location>
</feature>
<feature type="compositionally biased region" description="Acidic residues" evidence="1">
    <location>
        <begin position="772"/>
        <end position="787"/>
    </location>
</feature>
<feature type="compositionally biased region" description="Basic and acidic residues" evidence="1">
    <location>
        <begin position="1197"/>
        <end position="1212"/>
    </location>
</feature>
<feature type="region of interest" description="Disordered" evidence="1">
    <location>
        <begin position="1763"/>
        <end position="1789"/>
    </location>
</feature>
<feature type="compositionally biased region" description="Basic and acidic residues" evidence="1">
    <location>
        <begin position="341"/>
        <end position="354"/>
    </location>
</feature>
<protein>
    <recommendedName>
        <fullName evidence="2">FHA domain-containing protein</fullName>
    </recommendedName>
</protein>
<dbReference type="Proteomes" id="UP000318582">
    <property type="component" value="Unassembled WGS sequence"/>
</dbReference>
<dbReference type="InterPro" id="IPR000253">
    <property type="entry name" value="FHA_dom"/>
</dbReference>
<proteinExistence type="predicted"/>
<feature type="region of interest" description="Disordered" evidence="1">
    <location>
        <begin position="937"/>
        <end position="1429"/>
    </location>
</feature>
<feature type="compositionally biased region" description="Low complexity" evidence="1">
    <location>
        <begin position="1454"/>
        <end position="1466"/>
    </location>
</feature>
<evidence type="ECO:0000313" key="4">
    <source>
        <dbReference type="Proteomes" id="UP000318582"/>
    </source>
</evidence>
<feature type="compositionally biased region" description="Polar residues" evidence="1">
    <location>
        <begin position="802"/>
        <end position="817"/>
    </location>
</feature>
<feature type="domain" description="FHA" evidence="2">
    <location>
        <begin position="1531"/>
        <end position="1582"/>
    </location>
</feature>
<feature type="compositionally biased region" description="Low complexity" evidence="1">
    <location>
        <begin position="1769"/>
        <end position="1779"/>
    </location>
</feature>
<feature type="compositionally biased region" description="Polar residues" evidence="1">
    <location>
        <begin position="1053"/>
        <end position="1093"/>
    </location>
</feature>
<feature type="region of interest" description="Disordered" evidence="1">
    <location>
        <begin position="208"/>
        <end position="413"/>
    </location>
</feature>
<evidence type="ECO:0000256" key="1">
    <source>
        <dbReference type="SAM" id="MobiDB-lite"/>
    </source>
</evidence>
<feature type="compositionally biased region" description="Basic and acidic residues" evidence="1">
    <location>
        <begin position="1164"/>
        <end position="1180"/>
    </location>
</feature>
<organism evidence="3 4">
    <name type="scientific">Powellomyces hirtus</name>
    <dbReference type="NCBI Taxonomy" id="109895"/>
    <lineage>
        <taxon>Eukaryota</taxon>
        <taxon>Fungi</taxon>
        <taxon>Fungi incertae sedis</taxon>
        <taxon>Chytridiomycota</taxon>
        <taxon>Chytridiomycota incertae sedis</taxon>
        <taxon>Chytridiomycetes</taxon>
        <taxon>Spizellomycetales</taxon>
        <taxon>Powellomycetaceae</taxon>
        <taxon>Powellomyces</taxon>
    </lineage>
</organism>
<sequence>MSETTTNRHNADLNQLIDQFAREAQSLVLSYQKLIGNTGSSETLNSQWKAIESAAGSLQHAIGTRDETLLPHVAQLRMVVERILKQQEQNEGKRPQADRDFTKSVLALLTAVKEVVKVYVEQPHAASTIPNAQTASEEKKDVEGKNAAADTSQQQSGVQPLRPSRGDHPSGGNGRLLAPDAPELHAPPRSSSQRQALDAVAAGLDNPSQAVGANISSSSSQNTTTEPPLPPLFTKPVRSSPSRTNSRELLNRYSTSDGHMSDSAESLTRGQVRRPSHIGSQEMKPISNSTESLTRGQVRRPSHMGSQEMKSFAADENRKSPIGSAEEVGADSGSDVASHNIRIEIHQDADRKSPPLESVSENRQAESHRLSNIKEQALRVRETADATQPGTDAKVDSEDNHYDDDESAALPVTPSNIRVRDFAYDSGEGVKYDSRGNVIEDIHDNSVALPSAFTNESKPSAENEQDRESNSDQHDDERVTDVTRAGASQTEQTEEAARPELTPLTTTQPVSKLASIVSPIFGVLTPKPETAPSKSAIPAATIKIVAPTAQRTTQPSQHSEIPSSSLTRAKAELFKQHAAAAAPPVKKAIELNRAGGAPPARKPIEINRAGEKIVVQLKTTVPLKDAPKPAAKDAPMDRLAALKAQKQANRRSLMHVPSVRQATAFFENTITKVTESANSLKRPPPGRKPGSPGGYSPGGGGNSPTSNPSINAKEGAEPMSPMTSHDELPMPTSLGASRSSLGGTLGSLDRLQEAGNSEEEEEGESSSALEDSMSEEASQSDDVDNDAAADVSLSIPQEKLQPHQQPAVSPLQESPSTVKGDDEEETNKQEHSLPLAAPKFRPQSTSKPVQAPAPSPQAHTPSTAVERDDDENADYEAGDDSGFKGGPIRRGPSLQDVLEMAKDIIGDLKQEVKQAVFGGAATPEQDPITVMRMTVDDQQRRQEMQSEKMGKNTDGSEIRTRPVSESRDKDAGAITLPVSINFGKEASLTEKAEEQHGEQPQSRAASRPVSEHIETDMNVGEPIVTQPQSHASFRPASKHIETDVNVGQPIEKPSQSRAASRPVSQNIRTDFSVLEQQPQSRATSRPVSTNIETDTGIAERTEQQQPQSRAGSRPVSKNVETDVASSRAPARGSSRPVSKNITAESGLPEPSEKGQSRVSSRPVSEARGRDTGYEGGEKTQQRAISRPVSCKPGSTRPTREAHENEGGDRYAEETVSTQETTLGGLLTENDEEVSAITHAQQPAHEKPANPAASEPVPSTSARPLSAHNRTSTRKSSAVSQDDEPDIANDDDTFAPLRSHRKSSANQQSYEQVHYRSNSLVPLQDRDTQPSSERQSVVLGSDSEERRYPAPKGLPPATPDIVNALLEKRTAAAERKSFGLEERGSTRKSLGGEEQQGGVVESAPQEQPQEQQQQQAQQQQGGAGITKPKDPRLLHLTKKEGFASSSATLPDQDAENANNLPATAPTPAREPHPQAESPDLAEKAALSAVAGALPTSTPDATSTPTAGTVRLTLSPENGQFTAFTLNLGSSAHRLGRGLPKEGFRAFTSQVVSRNHCDFLARDGRVFVRDCGSNSGTFVNGVRLSNLGVESDLCEVKNGDSVQLGKDYEGKAGGNVPEARRKCVKMLVRIETIDGPTSQPGSKTDLLANTEKQLPPLPVAPPRTTSEPDGMDINRGDVNLGSNASVDSLPKEATSASDIRDGHKADQGGGGGFPTATLRIKTSSKGGSVPASTSFDDLVQAIARGEIGASGPVLPTEIAPTASLTADQHHQQQQAPSASQSKPRVSQPQGWVDPTTAAAVAAAPLPAEKTAAANTSSGNVSAASLPRGLSVPRSRYAISISGTKDKARKIHVVSGADGAEGLIVGLKFWDTKRVVMVQDQRSLYASSNPAFEIFPDPRAPSDSPLSLLTPFVVTTATGAGMGKFQYISDLKLAVESAPRFSSGSSPSLPGSLTNLNGSNSATDLRAPLPLTNEARSPMDRTTPTPVQYAGPSFTLAGDLKEHKYIIVMRLPNSREQKVVGEAHGRQLAKKSVLENRWVTQVDIEEGTFGQLFMAAVLFVALSGGT</sequence>
<feature type="compositionally biased region" description="Low complexity" evidence="1">
    <location>
        <begin position="1123"/>
        <end position="1138"/>
    </location>
</feature>
<feature type="compositionally biased region" description="Low complexity" evidence="1">
    <location>
        <begin position="732"/>
        <end position="755"/>
    </location>
</feature>
<feature type="compositionally biased region" description="Basic and acidic residues" evidence="1">
    <location>
        <begin position="1365"/>
        <end position="1384"/>
    </location>
</feature>
<feature type="compositionally biased region" description="Polar residues" evidence="1">
    <location>
        <begin position="286"/>
        <end position="295"/>
    </location>
</feature>
<evidence type="ECO:0000313" key="3">
    <source>
        <dbReference type="EMBL" id="TPX59241.1"/>
    </source>
</evidence>
<comment type="caution">
    <text evidence="3">The sequence shown here is derived from an EMBL/GenBank/DDBJ whole genome shotgun (WGS) entry which is preliminary data.</text>
</comment>
<feature type="region of interest" description="Disordered" evidence="1">
    <location>
        <begin position="1442"/>
        <end position="1481"/>
    </location>
</feature>
<feature type="compositionally biased region" description="Polar residues" evidence="1">
    <location>
        <begin position="1718"/>
        <end position="1730"/>
    </location>
</feature>
<feature type="compositionally biased region" description="Polar residues" evidence="1">
    <location>
        <begin position="1256"/>
        <end position="1279"/>
    </location>
</feature>
<feature type="compositionally biased region" description="Acidic residues" evidence="1">
    <location>
        <begin position="867"/>
        <end position="879"/>
    </location>
</feature>
<feature type="compositionally biased region" description="Acidic residues" evidence="1">
    <location>
        <begin position="1280"/>
        <end position="1292"/>
    </location>
</feature>
<feature type="compositionally biased region" description="Polar residues" evidence="1">
    <location>
        <begin position="251"/>
        <end position="269"/>
    </location>
</feature>
<dbReference type="Gene3D" id="2.60.200.20">
    <property type="match status" value="1"/>
</dbReference>
<feature type="region of interest" description="Disordered" evidence="1">
    <location>
        <begin position="452"/>
        <end position="509"/>
    </location>
</feature>
<feature type="compositionally biased region" description="Low complexity" evidence="1">
    <location>
        <begin position="216"/>
        <end position="226"/>
    </location>
</feature>
<feature type="compositionally biased region" description="Gly residues" evidence="1">
    <location>
        <begin position="691"/>
        <end position="702"/>
    </location>
</feature>
<feature type="compositionally biased region" description="Polar residues" evidence="1">
    <location>
        <begin position="1951"/>
        <end position="1960"/>
    </location>
</feature>
<keyword evidence="4" id="KW-1185">Reference proteome</keyword>
<dbReference type="EMBL" id="QEAQ01000027">
    <property type="protein sequence ID" value="TPX59241.1"/>
    <property type="molecule type" value="Genomic_DNA"/>
</dbReference>
<feature type="compositionally biased region" description="Low complexity" evidence="1">
    <location>
        <begin position="1939"/>
        <end position="1950"/>
    </location>
</feature>
<feature type="compositionally biased region" description="Polar residues" evidence="1">
    <location>
        <begin position="1303"/>
        <end position="1320"/>
    </location>
</feature>
<feature type="compositionally biased region" description="Basic and acidic residues" evidence="1">
    <location>
        <begin position="459"/>
        <end position="481"/>
    </location>
</feature>
<feature type="compositionally biased region" description="Polar residues" evidence="1">
    <location>
        <begin position="149"/>
        <end position="158"/>
    </location>
</feature>
<reference evidence="3 4" key="1">
    <citation type="journal article" date="2019" name="Sci. Rep.">
        <title>Comparative genomics of chytrid fungi reveal insights into the obligate biotrophic and pathogenic lifestyle of Synchytrium endobioticum.</title>
        <authorList>
            <person name="van de Vossenberg B.T.L.H."/>
            <person name="Warris S."/>
            <person name="Nguyen H.D.T."/>
            <person name="van Gent-Pelzer M.P.E."/>
            <person name="Joly D.L."/>
            <person name="van de Geest H.C."/>
            <person name="Bonants P.J.M."/>
            <person name="Smith D.S."/>
            <person name="Levesque C.A."/>
            <person name="van der Lee T.A.J."/>
        </authorList>
    </citation>
    <scope>NUCLEOTIDE SEQUENCE [LARGE SCALE GENOMIC DNA]</scope>
    <source>
        <strain evidence="3 4">CBS 809.83</strain>
    </source>
</reference>
<dbReference type="SMART" id="SM00240">
    <property type="entry name" value="FHA"/>
    <property type="match status" value="1"/>
</dbReference>
<feature type="region of interest" description="Disordered" evidence="1">
    <location>
        <begin position="128"/>
        <end position="196"/>
    </location>
</feature>
<feature type="compositionally biased region" description="Low complexity" evidence="1">
    <location>
        <begin position="1391"/>
        <end position="1419"/>
    </location>
</feature>
<accession>A0A507E680</accession>
<feature type="compositionally biased region" description="Basic and acidic residues" evidence="1">
    <location>
        <begin position="987"/>
        <end position="997"/>
    </location>
</feature>
<dbReference type="STRING" id="109895.A0A507E680"/>